<dbReference type="EMBL" id="PSQE01000005">
    <property type="protein sequence ID" value="RHN54969.1"/>
    <property type="molecule type" value="Genomic_DNA"/>
</dbReference>
<dbReference type="AlphaFoldDB" id="A0A396HNS4"/>
<keyword evidence="1" id="KW-1133">Transmembrane helix</keyword>
<dbReference type="Gramene" id="rna30083">
    <property type="protein sequence ID" value="RHN54969.1"/>
    <property type="gene ID" value="gene30083"/>
</dbReference>
<evidence type="ECO:0008006" key="4">
    <source>
        <dbReference type="Google" id="ProtNLM"/>
    </source>
</evidence>
<sequence>MESQMIFANAEQLIVVCIWNMCEVYMNTFTTQITIQMVTNCFSKISAVLILPPLLEKSTFLLVNSGWLVVVSCILLNLVVFFSLTMFIKILFKHYYN</sequence>
<evidence type="ECO:0000256" key="1">
    <source>
        <dbReference type="SAM" id="Phobius"/>
    </source>
</evidence>
<name>A0A396HNS4_MEDTR</name>
<comment type="caution">
    <text evidence="2">The sequence shown here is derived from an EMBL/GenBank/DDBJ whole genome shotgun (WGS) entry which is preliminary data.</text>
</comment>
<evidence type="ECO:0000313" key="3">
    <source>
        <dbReference type="Proteomes" id="UP000265566"/>
    </source>
</evidence>
<gene>
    <name evidence="2" type="ORF">MtrunA17_Chr5g0412661</name>
</gene>
<evidence type="ECO:0000313" key="2">
    <source>
        <dbReference type="EMBL" id="RHN54969.1"/>
    </source>
</evidence>
<protein>
    <recommendedName>
        <fullName evidence="4">Transmembrane protein</fullName>
    </recommendedName>
</protein>
<reference evidence="3" key="1">
    <citation type="journal article" date="2018" name="Nat. Plants">
        <title>Whole-genome landscape of Medicago truncatula symbiotic genes.</title>
        <authorList>
            <person name="Pecrix Y."/>
            <person name="Staton S.E."/>
            <person name="Sallet E."/>
            <person name="Lelandais-Briere C."/>
            <person name="Moreau S."/>
            <person name="Carrere S."/>
            <person name="Blein T."/>
            <person name="Jardinaud M.F."/>
            <person name="Latrasse D."/>
            <person name="Zouine M."/>
            <person name="Zahm M."/>
            <person name="Kreplak J."/>
            <person name="Mayjonade B."/>
            <person name="Satge C."/>
            <person name="Perez M."/>
            <person name="Cauet S."/>
            <person name="Marande W."/>
            <person name="Chantry-Darmon C."/>
            <person name="Lopez-Roques C."/>
            <person name="Bouchez O."/>
            <person name="Berard A."/>
            <person name="Debelle F."/>
            <person name="Munos S."/>
            <person name="Bendahmane A."/>
            <person name="Berges H."/>
            <person name="Niebel A."/>
            <person name="Buitink J."/>
            <person name="Frugier F."/>
            <person name="Benhamed M."/>
            <person name="Crespi M."/>
            <person name="Gouzy J."/>
            <person name="Gamas P."/>
        </authorList>
    </citation>
    <scope>NUCLEOTIDE SEQUENCE [LARGE SCALE GENOMIC DNA]</scope>
    <source>
        <strain evidence="3">cv. Jemalong A17</strain>
    </source>
</reference>
<dbReference type="Proteomes" id="UP000265566">
    <property type="component" value="Chromosome 5"/>
</dbReference>
<feature type="transmembrane region" description="Helical" evidence="1">
    <location>
        <begin position="6"/>
        <end position="25"/>
    </location>
</feature>
<proteinExistence type="predicted"/>
<organism evidence="2 3">
    <name type="scientific">Medicago truncatula</name>
    <name type="common">Barrel medic</name>
    <name type="synonym">Medicago tribuloides</name>
    <dbReference type="NCBI Taxonomy" id="3880"/>
    <lineage>
        <taxon>Eukaryota</taxon>
        <taxon>Viridiplantae</taxon>
        <taxon>Streptophyta</taxon>
        <taxon>Embryophyta</taxon>
        <taxon>Tracheophyta</taxon>
        <taxon>Spermatophyta</taxon>
        <taxon>Magnoliopsida</taxon>
        <taxon>eudicotyledons</taxon>
        <taxon>Gunneridae</taxon>
        <taxon>Pentapetalae</taxon>
        <taxon>rosids</taxon>
        <taxon>fabids</taxon>
        <taxon>Fabales</taxon>
        <taxon>Fabaceae</taxon>
        <taxon>Papilionoideae</taxon>
        <taxon>50 kb inversion clade</taxon>
        <taxon>NPAAA clade</taxon>
        <taxon>Hologalegina</taxon>
        <taxon>IRL clade</taxon>
        <taxon>Trifolieae</taxon>
        <taxon>Medicago</taxon>
    </lineage>
</organism>
<feature type="transmembrane region" description="Helical" evidence="1">
    <location>
        <begin position="67"/>
        <end position="92"/>
    </location>
</feature>
<keyword evidence="1" id="KW-0812">Transmembrane</keyword>
<accession>A0A396HNS4</accession>
<keyword evidence="1" id="KW-0472">Membrane</keyword>